<evidence type="ECO:0000259" key="1">
    <source>
        <dbReference type="Pfam" id="PF01261"/>
    </source>
</evidence>
<keyword evidence="3" id="KW-1185">Reference proteome</keyword>
<dbReference type="InterPro" id="IPR013022">
    <property type="entry name" value="Xyl_isomerase-like_TIM-brl"/>
</dbReference>
<accession>A0A918FKK3</accession>
<proteinExistence type="predicted"/>
<dbReference type="Pfam" id="PF01261">
    <property type="entry name" value="AP_endonuc_2"/>
    <property type="match status" value="1"/>
</dbReference>
<evidence type="ECO:0000313" key="3">
    <source>
        <dbReference type="Proteomes" id="UP000658320"/>
    </source>
</evidence>
<dbReference type="PANTHER" id="PTHR12110">
    <property type="entry name" value="HYDROXYPYRUVATE ISOMERASE"/>
    <property type="match status" value="1"/>
</dbReference>
<feature type="domain" description="Xylose isomerase-like TIM barrel" evidence="1">
    <location>
        <begin position="31"/>
        <end position="264"/>
    </location>
</feature>
<dbReference type="Proteomes" id="UP000658320">
    <property type="component" value="Unassembled WGS sequence"/>
</dbReference>
<reference evidence="2" key="2">
    <citation type="submission" date="2020-09" db="EMBL/GenBank/DDBJ databases">
        <authorList>
            <person name="Sun Q."/>
            <person name="Ohkuma M."/>
        </authorList>
    </citation>
    <scope>NUCLEOTIDE SEQUENCE</scope>
    <source>
        <strain evidence="2">JCM 4346</strain>
    </source>
</reference>
<dbReference type="SUPFAM" id="SSF51658">
    <property type="entry name" value="Xylose isomerase-like"/>
    <property type="match status" value="1"/>
</dbReference>
<dbReference type="InterPro" id="IPR036237">
    <property type="entry name" value="Xyl_isomerase-like_sf"/>
</dbReference>
<dbReference type="InterPro" id="IPR050312">
    <property type="entry name" value="IolE/XylAMocC-like"/>
</dbReference>
<dbReference type="Gene3D" id="3.20.20.150">
    <property type="entry name" value="Divalent-metal-dependent TIM barrel enzymes"/>
    <property type="match status" value="1"/>
</dbReference>
<comment type="caution">
    <text evidence="2">The sequence shown here is derived from an EMBL/GenBank/DDBJ whole genome shotgun (WGS) entry which is preliminary data.</text>
</comment>
<dbReference type="EMBL" id="BMSX01000023">
    <property type="protein sequence ID" value="GGR47666.1"/>
    <property type="molecule type" value="Genomic_DNA"/>
</dbReference>
<dbReference type="PANTHER" id="PTHR12110:SF41">
    <property type="entry name" value="INOSOSE DEHYDRATASE"/>
    <property type="match status" value="1"/>
</dbReference>
<organism evidence="2 3">
    <name type="scientific">Streptomyces aurantiogriseus</name>
    <dbReference type="NCBI Taxonomy" id="66870"/>
    <lineage>
        <taxon>Bacteria</taxon>
        <taxon>Bacillati</taxon>
        <taxon>Actinomycetota</taxon>
        <taxon>Actinomycetes</taxon>
        <taxon>Kitasatosporales</taxon>
        <taxon>Streptomycetaceae</taxon>
        <taxon>Streptomyces</taxon>
    </lineage>
</organism>
<protein>
    <recommendedName>
        <fullName evidence="1">Xylose isomerase-like TIM barrel domain-containing protein</fullName>
    </recommendedName>
</protein>
<gene>
    <name evidence="2" type="ORF">GCM10010251_75900</name>
</gene>
<reference evidence="2" key="1">
    <citation type="journal article" date="2014" name="Int. J. Syst. Evol. Microbiol.">
        <title>Complete genome sequence of Corynebacterium casei LMG S-19264T (=DSM 44701T), isolated from a smear-ripened cheese.</title>
        <authorList>
            <consortium name="US DOE Joint Genome Institute (JGI-PGF)"/>
            <person name="Walter F."/>
            <person name="Albersmeier A."/>
            <person name="Kalinowski J."/>
            <person name="Ruckert C."/>
        </authorList>
    </citation>
    <scope>NUCLEOTIDE SEQUENCE</scope>
    <source>
        <strain evidence="2">JCM 4346</strain>
    </source>
</reference>
<sequence>MSVVAPNGRTIAERIGVSTVCFRHLELAPALERIASLGADAVDLAALRGLCEHVSPDGEPAQLRKAATVVEASGLKPLALNADPESFDEQDFAVVLNRVERLTEFCATVGAPLLILPGGAALHPGDNGAAANDVRARLAQVIEGSLLAAAIGQRYGVRVAVEAPHYLRLARTLDLADQLGSQLPLVFDTSHVAAGGFDPGEAFSQRAHQIVHVQLRDAVPGDIRRAVGHGDIDFARFFDASESAGYQGAFVLELETHNSPYTSKDDEVTAALSAMFLAASESGHDGREDQ</sequence>
<evidence type="ECO:0000313" key="2">
    <source>
        <dbReference type="EMBL" id="GGR47666.1"/>
    </source>
</evidence>
<dbReference type="RefSeq" id="WP_189942548.1">
    <property type="nucleotide sequence ID" value="NZ_BMSX01000023.1"/>
</dbReference>
<name>A0A918FKK3_9ACTN</name>
<dbReference type="AlphaFoldDB" id="A0A918FKK3"/>